<evidence type="ECO:0000259" key="3">
    <source>
        <dbReference type="PROSITE" id="PS51840"/>
    </source>
</evidence>
<comment type="caution">
    <text evidence="4">The sequence shown here is derived from an EMBL/GenBank/DDBJ whole genome shotgun (WGS) entry which is preliminary data.</text>
</comment>
<dbReference type="PANTHER" id="PTHR16027">
    <property type="entry name" value="DILUTE DOMAIN-CONTAINING PROTEIN YPR089W"/>
    <property type="match status" value="1"/>
</dbReference>
<dbReference type="InterPro" id="IPR002710">
    <property type="entry name" value="Dilute_dom"/>
</dbReference>
<feature type="region of interest" description="Disordered" evidence="1">
    <location>
        <begin position="432"/>
        <end position="455"/>
    </location>
</feature>
<dbReference type="InterPro" id="IPR019448">
    <property type="entry name" value="NT-C2"/>
</dbReference>
<organism evidence="4 5">
    <name type="scientific">Anaeramoeba flamelloides</name>
    <dbReference type="NCBI Taxonomy" id="1746091"/>
    <lineage>
        <taxon>Eukaryota</taxon>
        <taxon>Metamonada</taxon>
        <taxon>Anaeramoebidae</taxon>
        <taxon>Anaeramoeba</taxon>
    </lineage>
</organism>
<feature type="compositionally biased region" description="Polar residues" evidence="1">
    <location>
        <begin position="298"/>
        <end position="321"/>
    </location>
</feature>
<sequence>MLLSKKISTLVLFSVESIHGIFQKNKSIHVSWRVGRKKGKTKSKLLSNFGCCNWKDEFRVRLNLKLKDKQLKKKQSFQIDDFKTKKMHFKVHLEKRGSKKDQKFKIGKAVIDLSKAVCQENRPLTQVYNVQIVSNEANLPTPKLIIVIRVYPNLKKRTELPKLLSNKYVQENIESIEQKWRKTRKIIKSGHLYQEFKQKNTKIEKPIRVLSETEKLQNSNNGNHKTKKSNNNPRNKYNNSETETNTKIHSHKTDVGEKEKEKRSKKNYLHFEEGSNEEERSKPKKKKLKQQPLYEFESISSDLDQNNLETNQNKSQKSNSFFRVYTENSNRKKNLFDEFLQPMENENENINNKNNNHPNDNPKSQDWDLNKFEKESLFYLSSALPNIFPKEKDNTELQDNSASGSTDISDSDPEMKRIELKYKVSSGISNLFKSDNDDDNEGNGSWKREKTNKETIEEQQELLKRQRMDIDTAKKLLELSEKFNLAKYLFERLLFSKEQLFSGELPVPACIIFRSFLHWDIFDPKQVEISKIRRGRDLRFALTSTLELLLKINRYDINSLFWLMSNIIYLMKFVDVILTNKNKDKNQDKKKEKQKEIINTFKNNLNKYFYQAFFSVIANFSAKLKEDLVFVFLDKNRCIPGKKQMNTKEKNNMKTQPIYRKRNVNNILNEMWTLPKRNYLPEELSTALVTRILHFINVYLFNELLKNKKFCNCGNGFRIKKMLNEIEEWCKICEIKDSKKQLSLIRQASKCLILTRNILNDAKNNYKICQSICPNILPHHLLKLLNNRGKDDYDNEPLPKKSLIKFSNFISKKNKNKIQQIEPSLFYPVSLDFEKINSDGFFEVGLPQDLRKNKQFAFLKENRKNNY</sequence>
<feature type="compositionally biased region" description="Basic and acidic residues" evidence="1">
    <location>
        <begin position="269"/>
        <end position="281"/>
    </location>
</feature>
<proteinExistence type="predicted"/>
<protein>
    <submittedName>
        <fullName evidence="4">Dilute domain-containing protein</fullName>
    </submittedName>
</protein>
<dbReference type="PANTHER" id="PTHR16027:SF6">
    <property type="entry name" value="DILUTE DOMAIN-CONTAINING PROTEIN"/>
    <property type="match status" value="1"/>
</dbReference>
<dbReference type="AlphaFoldDB" id="A0AAV7ZU61"/>
<evidence type="ECO:0000259" key="2">
    <source>
        <dbReference type="PROSITE" id="PS51126"/>
    </source>
</evidence>
<evidence type="ECO:0000313" key="5">
    <source>
        <dbReference type="Proteomes" id="UP001146793"/>
    </source>
</evidence>
<gene>
    <name evidence="4" type="ORF">M0812_10988</name>
</gene>
<evidence type="ECO:0000256" key="1">
    <source>
        <dbReference type="SAM" id="MobiDB-lite"/>
    </source>
</evidence>
<feature type="compositionally biased region" description="Basic and acidic residues" evidence="1">
    <location>
        <begin position="251"/>
        <end position="262"/>
    </location>
</feature>
<dbReference type="Proteomes" id="UP001146793">
    <property type="component" value="Unassembled WGS sequence"/>
</dbReference>
<feature type="compositionally biased region" description="Low complexity" evidence="1">
    <location>
        <begin position="348"/>
        <end position="361"/>
    </location>
</feature>
<dbReference type="SMART" id="SM01132">
    <property type="entry name" value="DIL"/>
    <property type="match status" value="1"/>
</dbReference>
<feature type="domain" description="C2 NT-type" evidence="3">
    <location>
        <begin position="1"/>
        <end position="152"/>
    </location>
</feature>
<feature type="region of interest" description="Disordered" evidence="1">
    <location>
        <begin position="392"/>
        <end position="412"/>
    </location>
</feature>
<dbReference type="PROSITE" id="PS51840">
    <property type="entry name" value="C2_NT"/>
    <property type="match status" value="1"/>
</dbReference>
<dbReference type="PROSITE" id="PS51126">
    <property type="entry name" value="DILUTE"/>
    <property type="match status" value="1"/>
</dbReference>
<reference evidence="4" key="1">
    <citation type="submission" date="2022-08" db="EMBL/GenBank/DDBJ databases">
        <title>Novel sulphate-reducing endosymbionts in the free-living metamonad Anaeramoeba.</title>
        <authorList>
            <person name="Jerlstrom-Hultqvist J."/>
            <person name="Cepicka I."/>
            <person name="Gallot-Lavallee L."/>
            <person name="Salas-Leiva D."/>
            <person name="Curtis B.A."/>
            <person name="Zahonova K."/>
            <person name="Pipaliya S."/>
            <person name="Dacks J."/>
            <person name="Roger A.J."/>
        </authorList>
    </citation>
    <scope>NUCLEOTIDE SEQUENCE</scope>
    <source>
        <strain evidence="4">Busselton2</strain>
    </source>
</reference>
<feature type="region of interest" description="Disordered" evidence="1">
    <location>
        <begin position="347"/>
        <end position="367"/>
    </location>
</feature>
<dbReference type="EMBL" id="JANTQA010000023">
    <property type="protein sequence ID" value="KAJ3445123.1"/>
    <property type="molecule type" value="Genomic_DNA"/>
</dbReference>
<name>A0AAV7ZU61_9EUKA</name>
<accession>A0AAV7ZU61</accession>
<dbReference type="GO" id="GO:0051020">
    <property type="term" value="F:GTPase binding"/>
    <property type="evidence" value="ECO:0007669"/>
    <property type="project" value="TreeGrafter"/>
</dbReference>
<dbReference type="InterPro" id="IPR052072">
    <property type="entry name" value="Vascular_dev_regulator"/>
</dbReference>
<evidence type="ECO:0000313" key="4">
    <source>
        <dbReference type="EMBL" id="KAJ3445123.1"/>
    </source>
</evidence>
<feature type="compositionally biased region" description="Low complexity" evidence="1">
    <location>
        <begin position="229"/>
        <end position="239"/>
    </location>
</feature>
<feature type="compositionally biased region" description="Polar residues" evidence="1">
    <location>
        <begin position="397"/>
        <end position="408"/>
    </location>
</feature>
<feature type="domain" description="Dilute" evidence="2">
    <location>
        <begin position="553"/>
        <end position="812"/>
    </location>
</feature>
<dbReference type="Pfam" id="PF01843">
    <property type="entry name" value="DIL"/>
    <property type="match status" value="1"/>
</dbReference>
<feature type="compositionally biased region" description="Basic and acidic residues" evidence="1">
    <location>
        <begin position="446"/>
        <end position="455"/>
    </location>
</feature>
<feature type="region of interest" description="Disordered" evidence="1">
    <location>
        <begin position="212"/>
        <end position="321"/>
    </location>
</feature>